<sequence>MKRKNVEYYLQKIKKIEKRIKRRYRPSPASSHSSSPIPDSECGELQDMDMELVNDDPVVSPSPPSNTTPTVTPPELEPAPVLVTESVPSTSPEVLQALGDLMPEKPKFGPALNDDLARIWNTILKNGLQKEHKQKLEKNVPENCSLLQAPLLNPEIVATVSDTIINRDKKIETEQNQLGLGLTILGDTLSMLINNDNIDRLKLISQLSDAGRVLTDLHSMQTKTRKNLIFPVLDKKFLEIVKDVDRDEYLYGNNLTEKIKVLKTHQRTGHSIKKPATPSTVPRQGNLSGPPRYNQQRATPRFGQKKPQFPYNKVKQFSQTMTARRQKAQPQEKTRVRR</sequence>
<keyword evidence="2" id="KW-1185">Reference proteome</keyword>
<accession>A0ACC2RAS0</accession>
<reference evidence="1" key="1">
    <citation type="submission" date="2023-03" db="EMBL/GenBank/DDBJ databases">
        <title>Chromosome-level genomes of two armyworms, Mythimna separata and Mythimna loreyi, provide insights into the biosynthesis and reception of sex pheromones.</title>
        <authorList>
            <person name="Zhao H."/>
        </authorList>
    </citation>
    <scope>NUCLEOTIDE SEQUENCE</scope>
    <source>
        <strain evidence="1">BeijingLab</strain>
    </source>
</reference>
<protein>
    <submittedName>
        <fullName evidence="1">Uncharacterized protein</fullName>
    </submittedName>
</protein>
<gene>
    <name evidence="1" type="ORF">PYW08_000004</name>
</gene>
<name>A0ACC2RAS0_9NEOP</name>
<proteinExistence type="predicted"/>
<dbReference type="Proteomes" id="UP001231649">
    <property type="component" value="Chromosome 1"/>
</dbReference>
<evidence type="ECO:0000313" key="2">
    <source>
        <dbReference type="Proteomes" id="UP001231649"/>
    </source>
</evidence>
<comment type="caution">
    <text evidence="1">The sequence shown here is derived from an EMBL/GenBank/DDBJ whole genome shotgun (WGS) entry which is preliminary data.</text>
</comment>
<dbReference type="EMBL" id="CM056777">
    <property type="protein sequence ID" value="KAJ8737409.1"/>
    <property type="molecule type" value="Genomic_DNA"/>
</dbReference>
<evidence type="ECO:0000313" key="1">
    <source>
        <dbReference type="EMBL" id="KAJ8737409.1"/>
    </source>
</evidence>
<organism evidence="1 2">
    <name type="scientific">Mythimna loreyi</name>
    <dbReference type="NCBI Taxonomy" id="667449"/>
    <lineage>
        <taxon>Eukaryota</taxon>
        <taxon>Metazoa</taxon>
        <taxon>Ecdysozoa</taxon>
        <taxon>Arthropoda</taxon>
        <taxon>Hexapoda</taxon>
        <taxon>Insecta</taxon>
        <taxon>Pterygota</taxon>
        <taxon>Neoptera</taxon>
        <taxon>Endopterygota</taxon>
        <taxon>Lepidoptera</taxon>
        <taxon>Glossata</taxon>
        <taxon>Ditrysia</taxon>
        <taxon>Noctuoidea</taxon>
        <taxon>Noctuidae</taxon>
        <taxon>Noctuinae</taxon>
        <taxon>Hadenini</taxon>
        <taxon>Mythimna</taxon>
    </lineage>
</organism>